<dbReference type="InterPro" id="IPR014017">
    <property type="entry name" value="DNA_helicase_UvrD-like_C"/>
</dbReference>
<evidence type="ECO:0000313" key="12">
    <source>
        <dbReference type="EMBL" id="ASV74152.1"/>
    </source>
</evidence>
<keyword evidence="6" id="KW-0413">Isomerase</keyword>
<dbReference type="PROSITE" id="PS51198">
    <property type="entry name" value="UVRD_HELICASE_ATP_BIND"/>
    <property type="match status" value="1"/>
</dbReference>
<gene>
    <name evidence="12" type="ORF">THTE_1550</name>
</gene>
<evidence type="ECO:0000256" key="6">
    <source>
        <dbReference type="ARBA" id="ARBA00023235"/>
    </source>
</evidence>
<dbReference type="Pfam" id="PF13361">
    <property type="entry name" value="UvrD_C"/>
    <property type="match status" value="1"/>
</dbReference>
<dbReference type="KEGG" id="ttf:THTE_1550"/>
<feature type="binding site" evidence="10">
    <location>
        <begin position="46"/>
        <end position="53"/>
    </location>
    <ligand>
        <name>ATP</name>
        <dbReference type="ChEBI" id="CHEBI:30616"/>
    </ligand>
</feature>
<keyword evidence="4 10" id="KW-0347">Helicase</keyword>
<name>A0A286RDX6_9BACT</name>
<protein>
    <recommendedName>
        <fullName evidence="8">DNA 3'-5' helicase</fullName>
        <ecNumber evidence="8">5.6.2.4</ecNumber>
    </recommendedName>
</protein>
<comment type="similarity">
    <text evidence="1">Belongs to the helicase family. UvrD subfamily.</text>
</comment>
<keyword evidence="5 10" id="KW-0067">ATP-binding</keyword>
<dbReference type="PANTHER" id="PTHR11070">
    <property type="entry name" value="UVRD / RECB / PCRA DNA HELICASE FAMILY MEMBER"/>
    <property type="match status" value="1"/>
</dbReference>
<dbReference type="Proteomes" id="UP000215086">
    <property type="component" value="Chromosome"/>
</dbReference>
<organism evidence="12 13">
    <name type="scientific">Thermogutta terrifontis</name>
    <dbReference type="NCBI Taxonomy" id="1331910"/>
    <lineage>
        <taxon>Bacteria</taxon>
        <taxon>Pseudomonadati</taxon>
        <taxon>Planctomycetota</taxon>
        <taxon>Planctomycetia</taxon>
        <taxon>Pirellulales</taxon>
        <taxon>Thermoguttaceae</taxon>
        <taxon>Thermogutta</taxon>
    </lineage>
</organism>
<dbReference type="InterPro" id="IPR027417">
    <property type="entry name" value="P-loop_NTPase"/>
</dbReference>
<keyword evidence="13" id="KW-1185">Reference proteome</keyword>
<evidence type="ECO:0000256" key="10">
    <source>
        <dbReference type="PROSITE-ProRule" id="PRU00560"/>
    </source>
</evidence>
<comment type="catalytic activity">
    <reaction evidence="9">
        <text>ATP + H2O = ADP + phosphate + H(+)</text>
        <dbReference type="Rhea" id="RHEA:13065"/>
        <dbReference type="ChEBI" id="CHEBI:15377"/>
        <dbReference type="ChEBI" id="CHEBI:15378"/>
        <dbReference type="ChEBI" id="CHEBI:30616"/>
        <dbReference type="ChEBI" id="CHEBI:43474"/>
        <dbReference type="ChEBI" id="CHEBI:456216"/>
        <dbReference type="EC" id="5.6.2.4"/>
    </reaction>
</comment>
<sequence>MCQYSYRQFVQLVRAAIPHRFGNQWLNQQQEQAVSTPLTPPTFIVAGPGTGKTTVLVLRLLKHIFVDGVRPEQIIATTFTRKAAGELRSRILSWGYAVLDYAIQHAPNQSCQRWLSGLDMTQVYTGTLDSLAEEFLIRERQPGQIVPATAGEYLATSLMLRQGLFPQNRHRDQDLEQLLKNLGLLPAYAPSIGSKVSALMSFADRVRHDDVDLQTYRQRTAGHRVLCDAISDYLAYLQSNHLADFARLEELLLQRLQAGNLGQMLGNIRVLLVDEFQDTNYLQEQIYYEICRQTGASLTVVGDDDQSVYRFRGATVEIFSNFPNRIASALGPNWQPRIVYLHENYRSTRRIVEFCQRFAECDPVYQAVRVRGKPSLVASAPHATLPGSNVPVLGMFRDDIETLATDLAQFLWDTFRGGGRVIGYHGGSYHIQPAQGGDFGDAVLLAHSVREQRPPSQPQQPPQKRLPLLLRQELENRKVPVFNPRGRRLDEIPDIRRLLGLALLCIDPGLRIMNGIQTMTQNARNAINQWVQDAQSFMRGNPPPGGLETFIRDWQNRQPSAASRMTKWPSEWPLLELLFTLTTWFPFLQTDPEGQVYLEAVARTVAEASQFAGYGSHIVFKPPHEQRSVQEAIRTVFEPIAQGAIDVNEEIMPHVPRNYFQIMTIHQAKGLEFPLVIVDVGSDFRMNHHAQRRLRAPDGPDSVHEVEDDVAPCSPVGSLRTARSGIDRAWDDLRRLYFVAFSRAQNVLLLVGLTSVIREPNPVPAIGCGALSGGGSYMQFVPASRWDPSMGPDVVALI</sequence>
<keyword evidence="3 10" id="KW-0378">Hydrolase</keyword>
<evidence type="ECO:0000256" key="2">
    <source>
        <dbReference type="ARBA" id="ARBA00022741"/>
    </source>
</evidence>
<dbReference type="AlphaFoldDB" id="A0A286RDX6"/>
<dbReference type="RefSeq" id="WP_095414557.1">
    <property type="nucleotide sequence ID" value="NZ_CP018477.1"/>
</dbReference>
<feature type="domain" description="UvrD-like helicase ATP-binding" evidence="11">
    <location>
        <begin position="25"/>
        <end position="348"/>
    </location>
</feature>
<evidence type="ECO:0000256" key="7">
    <source>
        <dbReference type="ARBA" id="ARBA00034617"/>
    </source>
</evidence>
<dbReference type="CDD" id="cd17932">
    <property type="entry name" value="DEXQc_UvrD"/>
    <property type="match status" value="1"/>
</dbReference>
<dbReference type="GO" id="GO:0005524">
    <property type="term" value="F:ATP binding"/>
    <property type="evidence" value="ECO:0007669"/>
    <property type="project" value="UniProtKB-UniRule"/>
</dbReference>
<evidence type="ECO:0000259" key="11">
    <source>
        <dbReference type="PROSITE" id="PS51198"/>
    </source>
</evidence>
<dbReference type="Gene3D" id="1.10.10.160">
    <property type="match status" value="1"/>
</dbReference>
<evidence type="ECO:0000313" key="13">
    <source>
        <dbReference type="Proteomes" id="UP000215086"/>
    </source>
</evidence>
<proteinExistence type="inferred from homology"/>
<evidence type="ECO:0000256" key="5">
    <source>
        <dbReference type="ARBA" id="ARBA00022840"/>
    </source>
</evidence>
<accession>A0A286RDX6</accession>
<dbReference type="Gene3D" id="3.40.50.300">
    <property type="entry name" value="P-loop containing nucleotide triphosphate hydrolases"/>
    <property type="match status" value="2"/>
</dbReference>
<dbReference type="InterPro" id="IPR000212">
    <property type="entry name" value="DNA_helicase_UvrD/REP"/>
</dbReference>
<dbReference type="InterPro" id="IPR014016">
    <property type="entry name" value="UvrD-like_ATP-bd"/>
</dbReference>
<evidence type="ECO:0000256" key="9">
    <source>
        <dbReference type="ARBA" id="ARBA00048988"/>
    </source>
</evidence>
<evidence type="ECO:0000256" key="8">
    <source>
        <dbReference type="ARBA" id="ARBA00034808"/>
    </source>
</evidence>
<dbReference type="GO" id="GO:0043138">
    <property type="term" value="F:3'-5' DNA helicase activity"/>
    <property type="evidence" value="ECO:0007669"/>
    <property type="project" value="UniProtKB-EC"/>
</dbReference>
<dbReference type="InterPro" id="IPR013986">
    <property type="entry name" value="DExx_box_DNA_helicase_dom_sf"/>
</dbReference>
<dbReference type="GO" id="GO:0003677">
    <property type="term" value="F:DNA binding"/>
    <property type="evidence" value="ECO:0007669"/>
    <property type="project" value="InterPro"/>
</dbReference>
<evidence type="ECO:0000256" key="3">
    <source>
        <dbReference type="ARBA" id="ARBA00022801"/>
    </source>
</evidence>
<dbReference type="SUPFAM" id="SSF52540">
    <property type="entry name" value="P-loop containing nucleoside triphosphate hydrolases"/>
    <property type="match status" value="1"/>
</dbReference>
<comment type="catalytic activity">
    <reaction evidence="7">
        <text>Couples ATP hydrolysis with the unwinding of duplex DNA by translocating in the 3'-5' direction.</text>
        <dbReference type="EC" id="5.6.2.4"/>
    </reaction>
</comment>
<dbReference type="EMBL" id="CP018477">
    <property type="protein sequence ID" value="ASV74152.1"/>
    <property type="molecule type" value="Genomic_DNA"/>
</dbReference>
<keyword evidence="2 10" id="KW-0547">Nucleotide-binding</keyword>
<evidence type="ECO:0000256" key="4">
    <source>
        <dbReference type="ARBA" id="ARBA00022806"/>
    </source>
</evidence>
<evidence type="ECO:0000256" key="1">
    <source>
        <dbReference type="ARBA" id="ARBA00009922"/>
    </source>
</evidence>
<dbReference type="EC" id="5.6.2.4" evidence="8"/>
<dbReference type="OrthoDB" id="9810135at2"/>
<reference evidence="12 13" key="1">
    <citation type="journal article" name="Front. Microbiol.">
        <title>Sugar Metabolism of the First Thermophilic Planctomycete Thermogutta terrifontis: Comparative Genomic and Transcriptomic Approaches.</title>
        <authorList>
            <person name="Elcheninov A.G."/>
            <person name="Menzel P."/>
            <person name="Gudbergsdottir S.R."/>
            <person name="Slesarev A.I."/>
            <person name="Kadnikov V.V."/>
            <person name="Krogh A."/>
            <person name="Bonch-Osmolovskaya E.A."/>
            <person name="Peng X."/>
            <person name="Kublanov I.V."/>
        </authorList>
    </citation>
    <scope>NUCLEOTIDE SEQUENCE [LARGE SCALE GENOMIC DNA]</scope>
    <source>
        <strain evidence="12 13">R1</strain>
    </source>
</reference>
<dbReference type="Pfam" id="PF00580">
    <property type="entry name" value="UvrD-helicase"/>
    <property type="match status" value="1"/>
</dbReference>
<dbReference type="GO" id="GO:0016887">
    <property type="term" value="F:ATP hydrolysis activity"/>
    <property type="evidence" value="ECO:0007669"/>
    <property type="project" value="RHEA"/>
</dbReference>